<dbReference type="eggNOG" id="COG0069">
    <property type="taxonomic scope" value="Bacteria"/>
</dbReference>
<dbReference type="PIRSF" id="PIRSF006429">
    <property type="entry name" value="GOGAT_lg_2"/>
    <property type="match status" value="1"/>
</dbReference>
<evidence type="ECO:0000313" key="5">
    <source>
        <dbReference type="Proteomes" id="UP000024816"/>
    </source>
</evidence>
<reference evidence="4 5" key="1">
    <citation type="journal article" date="2014" name="Antonie Van Leeuwenhoek">
        <title>Hyphomonas beringensis sp. nov. and Hyphomonas chukchiensis sp. nov., isolated from surface seawater of the Bering Sea and Chukchi Sea.</title>
        <authorList>
            <person name="Li C."/>
            <person name="Lai Q."/>
            <person name="Li G."/>
            <person name="Dong C."/>
            <person name="Wang J."/>
            <person name="Liao Y."/>
            <person name="Shao Z."/>
        </authorList>
    </citation>
    <scope>NUCLEOTIDE SEQUENCE [LARGE SCALE GENOMIC DNA]</scope>
    <source>
        <strain evidence="4 5">VP2</strain>
    </source>
</reference>
<name>A0A059FEH5_9PROT</name>
<evidence type="ECO:0000256" key="1">
    <source>
        <dbReference type="ARBA" id="ARBA00009716"/>
    </source>
</evidence>
<dbReference type="Gene3D" id="3.20.20.70">
    <property type="entry name" value="Aldolase class I"/>
    <property type="match status" value="1"/>
</dbReference>
<sequence>MSRYSVLIIAALISAAGIYFWPTGPVAKSTAILAGLVTLLGISDLIQRRHTLWRNYPLLSRVRWLAEEMRPFIRSYVVESETEGKPFNHEDRAMIYRRAKDVTSVEPFGSHLDIDRPPYEWLAHSMAAVHCDDTDPRVMVGAPGTSQPYSASVFNISAMSFGSLGAHAIEALSTGAKAGGFYHDTGEGSVSRYHRKGGADLVWELGSGYFGCRAADGSFDPERFRDVAADPQIKMIEIKLSQGAKPGHGGVLPGAKVTEAIAEARGIKVGETCVSPPAHSAFSTPVEMMEFVAKLRELSGGKPVGAKFAVGNRWEVLALCKAMLKTGILLDFMVVDGGEGGTGAAPAEFLDHVGAPLRQGLVLTRNALVGTGLKDEVRLACSGKQTSAFAIASSMALGADWVNTARGFMFALGCIQSLNCHNNRCPTGIATQDPFRQHGLDVRDKAVRVTNFHHNTVKALMEVVGAAGCKHPGELTPRHIMHRVTEDIVRPADEAYDLLHRGQLLSDAAGTHLASEWSMAQADSFKPAGF</sequence>
<dbReference type="InterPro" id="IPR002932">
    <property type="entry name" value="Glu_synthdom"/>
</dbReference>
<dbReference type="OrthoDB" id="9758182at2"/>
<gene>
    <name evidence="4" type="ORF">HJA_06892</name>
</gene>
<evidence type="ECO:0000313" key="4">
    <source>
        <dbReference type="EMBL" id="KCZ89002.1"/>
    </source>
</evidence>
<dbReference type="InterPro" id="IPR013785">
    <property type="entry name" value="Aldolase_TIM"/>
</dbReference>
<accession>A0A059FEH5</accession>
<dbReference type="PANTHER" id="PTHR43819:SF1">
    <property type="entry name" value="ARCHAEAL-TYPE GLUTAMATE SYNTHASE [NADPH]"/>
    <property type="match status" value="1"/>
</dbReference>
<dbReference type="InterPro" id="IPR027283">
    <property type="entry name" value="YerD"/>
</dbReference>
<comment type="caution">
    <text evidence="4">The sequence shown here is derived from an EMBL/GenBank/DDBJ whole genome shotgun (WGS) entry which is preliminary data.</text>
</comment>
<dbReference type="STRING" id="1280952.HJA_06892"/>
<feature type="domain" description="Glutamate synthase" evidence="3">
    <location>
        <begin position="152"/>
        <end position="469"/>
    </location>
</feature>
<dbReference type="SUPFAM" id="SSF51395">
    <property type="entry name" value="FMN-linked oxidoreductases"/>
    <property type="match status" value="1"/>
</dbReference>
<organism evidence="4 5">
    <name type="scientific">Hyphomonas jannaschiana VP2</name>
    <dbReference type="NCBI Taxonomy" id="1280952"/>
    <lineage>
        <taxon>Bacteria</taxon>
        <taxon>Pseudomonadati</taxon>
        <taxon>Pseudomonadota</taxon>
        <taxon>Alphaproteobacteria</taxon>
        <taxon>Hyphomonadales</taxon>
        <taxon>Hyphomonadaceae</taxon>
        <taxon>Hyphomonas</taxon>
    </lineage>
</organism>
<comment type="similarity">
    <text evidence="1 2">Belongs to the glutamate synthase family.</text>
</comment>
<dbReference type="Pfam" id="PF01645">
    <property type="entry name" value="Glu_synthase"/>
    <property type="match status" value="1"/>
</dbReference>
<dbReference type="CDD" id="cd02808">
    <property type="entry name" value="GltS_FMN"/>
    <property type="match status" value="1"/>
</dbReference>
<evidence type="ECO:0000256" key="2">
    <source>
        <dbReference type="PIRNR" id="PIRNR006429"/>
    </source>
</evidence>
<dbReference type="PANTHER" id="PTHR43819">
    <property type="entry name" value="ARCHAEAL-TYPE GLUTAMATE SYNTHASE [NADPH]"/>
    <property type="match status" value="1"/>
</dbReference>
<dbReference type="PIRSF" id="PIRSF500060">
    <property type="entry name" value="UCP500060"/>
    <property type="match status" value="1"/>
</dbReference>
<dbReference type="PATRIC" id="fig|1280952.3.peg.1369"/>
<dbReference type="AlphaFoldDB" id="A0A059FEH5"/>
<protein>
    <submittedName>
        <fullName evidence="4">Glutamate synthase</fullName>
    </submittedName>
</protein>
<keyword evidence="5" id="KW-1185">Reference proteome</keyword>
<dbReference type="EMBL" id="ARYJ01000004">
    <property type="protein sequence ID" value="KCZ89002.1"/>
    <property type="molecule type" value="Genomic_DNA"/>
</dbReference>
<dbReference type="GO" id="GO:0015930">
    <property type="term" value="F:glutamate synthase activity"/>
    <property type="evidence" value="ECO:0007669"/>
    <property type="project" value="InterPro"/>
</dbReference>
<dbReference type="InterPro" id="IPR024188">
    <property type="entry name" value="GltB"/>
</dbReference>
<dbReference type="RefSeq" id="WP_035580050.1">
    <property type="nucleotide sequence ID" value="NZ_ARYJ01000004.1"/>
</dbReference>
<dbReference type="Proteomes" id="UP000024816">
    <property type="component" value="Unassembled WGS sequence"/>
</dbReference>
<proteinExistence type="inferred from homology"/>
<dbReference type="GO" id="GO:0006537">
    <property type="term" value="P:glutamate biosynthetic process"/>
    <property type="evidence" value="ECO:0007669"/>
    <property type="project" value="InterPro"/>
</dbReference>
<evidence type="ECO:0000259" key="3">
    <source>
        <dbReference type="Pfam" id="PF01645"/>
    </source>
</evidence>